<dbReference type="PANTHER" id="PTHR47256:SF1">
    <property type="entry name" value="ZN(II)2CYS6 TRANSCRIPTION FACTOR (EUROFUNG)"/>
    <property type="match status" value="1"/>
</dbReference>
<reference evidence="2 3" key="1">
    <citation type="journal article" date="2014" name="Genome Biol. Evol.">
        <title>Comparative genomics and transcriptomics analyses reveal divergent lifestyle features of nematode endoparasitic fungus Hirsutella minnesotensis.</title>
        <authorList>
            <person name="Lai Y."/>
            <person name="Liu K."/>
            <person name="Zhang X."/>
            <person name="Zhang X."/>
            <person name="Li K."/>
            <person name="Wang N."/>
            <person name="Shu C."/>
            <person name="Wu Y."/>
            <person name="Wang C."/>
            <person name="Bushley K.E."/>
            <person name="Xiang M."/>
            <person name="Liu X."/>
        </authorList>
    </citation>
    <scope>NUCLEOTIDE SEQUENCE [LARGE SCALE GENOMIC DNA]</scope>
    <source>
        <strain evidence="2 3">3608</strain>
    </source>
</reference>
<dbReference type="EMBL" id="KQ030610">
    <property type="protein sequence ID" value="KJZ70704.1"/>
    <property type="molecule type" value="Genomic_DNA"/>
</dbReference>
<dbReference type="PANTHER" id="PTHR47256">
    <property type="entry name" value="ZN(II)2CYS6 TRANSCRIPTION FACTOR (EUROFUNG)-RELATED"/>
    <property type="match status" value="1"/>
</dbReference>
<dbReference type="AlphaFoldDB" id="A0A0F8A2U5"/>
<evidence type="ECO:0000313" key="3">
    <source>
        <dbReference type="Proteomes" id="UP000054481"/>
    </source>
</evidence>
<sequence length="603" mass="67138">MALPRYKALAPAPQSPGREREPEPPTSLEKRRKKRQVSQHVACDACRARKVATRCIYRPARALQSSRALEAVDILQERLNSQDDVFQALRNLPEDAAVEMLRRIRADFEIPGLLASMSVDGDLSSQQRPSILKAARDASPVQSDIDFELRVLHQPAYPILPPIDVSLLRRFLEPLVSRIDSQTYILRQSPGGISPRPSPSTTSNASFGTSRDLGSMFQSQGDAGSNGLHAYHDPAPPRRLCDDRLERLQIDFWSKVPLKDDDAACIISFYLETHHAVFGLFDADLFLEDLVQRRLTFCTPFLVNSLLYLACQAYTAVDPIVAALPPAFFEEAESLGRGEATSDSATAVAAFFVFGVGCNTHGKAGIAEQAFRCGRRMAERLGFFGAPIGDESAASFMGESAGLVRMASHTAWGAFNWLTMSAFFYLEEPVSSPPTFPVPGDDRKVTLWKTWPEYMGPTFPVLCRLWAIAHEVAVVYVKHDDGSIYDHVPLSFAEAKYRKLLAWMDTIDADILLEDGVAAHTVMFHILFHVVVAIIFQPFLREPQAFRLRSFTSADSFPKQIHVTTINQLKQLCLLYSSRFREARTMALFNAALVVLSNPVKSK</sequence>
<keyword evidence="3" id="KW-1185">Reference proteome</keyword>
<protein>
    <recommendedName>
        <fullName evidence="4">Transcription factor domain-containing protein</fullName>
    </recommendedName>
</protein>
<feature type="compositionally biased region" description="Low complexity" evidence="1">
    <location>
        <begin position="189"/>
        <end position="203"/>
    </location>
</feature>
<organism evidence="2 3">
    <name type="scientific">Hirsutella minnesotensis 3608</name>
    <dbReference type="NCBI Taxonomy" id="1043627"/>
    <lineage>
        <taxon>Eukaryota</taxon>
        <taxon>Fungi</taxon>
        <taxon>Dikarya</taxon>
        <taxon>Ascomycota</taxon>
        <taxon>Pezizomycotina</taxon>
        <taxon>Sordariomycetes</taxon>
        <taxon>Hypocreomycetidae</taxon>
        <taxon>Hypocreales</taxon>
        <taxon>Ophiocordycipitaceae</taxon>
        <taxon>Hirsutella</taxon>
    </lineage>
</organism>
<evidence type="ECO:0008006" key="4">
    <source>
        <dbReference type="Google" id="ProtNLM"/>
    </source>
</evidence>
<dbReference type="InterPro" id="IPR053187">
    <property type="entry name" value="Notoamide_regulator"/>
</dbReference>
<dbReference type="CDD" id="cd12148">
    <property type="entry name" value="fungal_TF_MHR"/>
    <property type="match status" value="1"/>
</dbReference>
<proteinExistence type="predicted"/>
<feature type="region of interest" description="Disordered" evidence="1">
    <location>
        <begin position="187"/>
        <end position="207"/>
    </location>
</feature>
<accession>A0A0F8A2U5</accession>
<gene>
    <name evidence="2" type="ORF">HIM_09888</name>
</gene>
<name>A0A0F8A2U5_9HYPO</name>
<evidence type="ECO:0000313" key="2">
    <source>
        <dbReference type="EMBL" id="KJZ70704.1"/>
    </source>
</evidence>
<feature type="region of interest" description="Disordered" evidence="1">
    <location>
        <begin position="1"/>
        <end position="36"/>
    </location>
</feature>
<evidence type="ECO:0000256" key="1">
    <source>
        <dbReference type="SAM" id="MobiDB-lite"/>
    </source>
</evidence>
<dbReference type="OrthoDB" id="10261408at2759"/>
<dbReference type="Proteomes" id="UP000054481">
    <property type="component" value="Unassembled WGS sequence"/>
</dbReference>